<protein>
    <submittedName>
        <fullName evidence="7">Uncharacterized protein</fullName>
    </submittedName>
</protein>
<dbReference type="Gene3D" id="1.10.630.10">
    <property type="entry name" value="Cytochrome P450"/>
    <property type="match status" value="1"/>
</dbReference>
<evidence type="ECO:0000256" key="6">
    <source>
        <dbReference type="ARBA" id="ARBA00023033"/>
    </source>
</evidence>
<evidence type="ECO:0000256" key="4">
    <source>
        <dbReference type="ARBA" id="ARBA00023002"/>
    </source>
</evidence>
<evidence type="ECO:0000256" key="3">
    <source>
        <dbReference type="ARBA" id="ARBA00022723"/>
    </source>
</evidence>
<reference evidence="7 8" key="1">
    <citation type="submission" date="2024-04" db="EMBL/GenBank/DDBJ databases">
        <title>Phyllosticta paracitricarpa is synonymous to the EU quarantine fungus P. citricarpa based on phylogenomic analyses.</title>
        <authorList>
            <consortium name="Lawrence Berkeley National Laboratory"/>
            <person name="Van Ingen-Buijs V.A."/>
            <person name="Van Westerhoven A.C."/>
            <person name="Haridas S."/>
            <person name="Skiadas P."/>
            <person name="Martin F."/>
            <person name="Groenewald J.Z."/>
            <person name="Crous P.W."/>
            <person name="Seidl M.F."/>
        </authorList>
    </citation>
    <scope>NUCLEOTIDE SEQUENCE [LARGE SCALE GENOMIC DNA]</scope>
    <source>
        <strain evidence="7 8">CBS 123371</strain>
    </source>
</reference>
<dbReference type="CDD" id="cd11041">
    <property type="entry name" value="CYP503A1-like"/>
    <property type="match status" value="1"/>
</dbReference>
<keyword evidence="4" id="KW-0560">Oxidoreductase</keyword>
<accession>A0ABR1KPH0</accession>
<dbReference type="EMBL" id="JBBPHU010000006">
    <property type="protein sequence ID" value="KAK7516256.1"/>
    <property type="molecule type" value="Genomic_DNA"/>
</dbReference>
<keyword evidence="8" id="KW-1185">Reference proteome</keyword>
<comment type="similarity">
    <text evidence="2">Belongs to the cytochrome P450 family.</text>
</comment>
<dbReference type="SUPFAM" id="SSF48264">
    <property type="entry name" value="Cytochrome P450"/>
    <property type="match status" value="1"/>
</dbReference>
<keyword evidence="5" id="KW-0408">Iron</keyword>
<name>A0ABR1KPH0_9PEZI</name>
<dbReference type="PANTHER" id="PTHR46206:SF6">
    <property type="entry name" value="CYTOCHROME P450 MONOOXYGENASE AN1598-RELATED"/>
    <property type="match status" value="1"/>
</dbReference>
<organism evidence="7 8">
    <name type="scientific">Phyllosticta citriasiana</name>
    <dbReference type="NCBI Taxonomy" id="595635"/>
    <lineage>
        <taxon>Eukaryota</taxon>
        <taxon>Fungi</taxon>
        <taxon>Dikarya</taxon>
        <taxon>Ascomycota</taxon>
        <taxon>Pezizomycotina</taxon>
        <taxon>Dothideomycetes</taxon>
        <taxon>Dothideomycetes incertae sedis</taxon>
        <taxon>Botryosphaeriales</taxon>
        <taxon>Phyllostictaceae</taxon>
        <taxon>Phyllosticta</taxon>
    </lineage>
</organism>
<comment type="cofactor">
    <cofactor evidence="1">
        <name>heme</name>
        <dbReference type="ChEBI" id="CHEBI:30413"/>
    </cofactor>
</comment>
<evidence type="ECO:0000256" key="5">
    <source>
        <dbReference type="ARBA" id="ARBA00023004"/>
    </source>
</evidence>
<dbReference type="Proteomes" id="UP001363622">
    <property type="component" value="Unassembled WGS sequence"/>
</dbReference>
<sequence>MCIPELCWPYIYQAYCNLALASTNVNHSLLQGYALVILSKRTSPVKNKLLKRCPEGVYQIAFPTTPHVFFPPKAMKELSASTSCSFQAYKSDILLDKYSYRGEENLVPRAVIRAMSNNLDVVIKSFGADVAYAFETVFGSCDDWTTVDQIWPSTFRIASIMSSRPILGKELSRDTELFAAVTEYFRTPERLGRQSDAGTSNHSLFFESRLPWIHALVKARDQIEDLMMPVIQRHLDRYIATGKDCKSRGIAAIHSDGGELLDWMIPEYLNPVPKKLARDEVTIILKSVMNISGGLTHSLFNFFKYSEYHDPLGEEYEEGMMREFSGLNKAAVFKMKKMESFMKGTHRLNPPSINTGHYEKSCRSERCVALHARASPTLFPEPKKFDGYRFHRMRQVPGEEFRHQLTSTSNSEIIFSLGGHAYPGRIFFPALEKAFLSLLLTNYDVRVKPDHENEDSR</sequence>
<keyword evidence="3" id="KW-0479">Metal-binding</keyword>
<dbReference type="InterPro" id="IPR036396">
    <property type="entry name" value="Cyt_P450_sf"/>
</dbReference>
<evidence type="ECO:0000313" key="7">
    <source>
        <dbReference type="EMBL" id="KAK7516256.1"/>
    </source>
</evidence>
<evidence type="ECO:0000256" key="2">
    <source>
        <dbReference type="ARBA" id="ARBA00010617"/>
    </source>
</evidence>
<proteinExistence type="inferred from homology"/>
<evidence type="ECO:0000313" key="8">
    <source>
        <dbReference type="Proteomes" id="UP001363622"/>
    </source>
</evidence>
<gene>
    <name evidence="7" type="ORF">IWZ03DRAFT_440550</name>
</gene>
<evidence type="ECO:0000256" key="1">
    <source>
        <dbReference type="ARBA" id="ARBA00001971"/>
    </source>
</evidence>
<keyword evidence="6" id="KW-0503">Monooxygenase</keyword>
<dbReference type="PANTHER" id="PTHR46206">
    <property type="entry name" value="CYTOCHROME P450"/>
    <property type="match status" value="1"/>
</dbReference>
<comment type="caution">
    <text evidence="7">The sequence shown here is derived from an EMBL/GenBank/DDBJ whole genome shotgun (WGS) entry which is preliminary data.</text>
</comment>